<accession>A0ABP7F9J7</accession>
<protein>
    <submittedName>
        <fullName evidence="3">Uncharacterized protein</fullName>
    </submittedName>
</protein>
<dbReference type="EMBL" id="BAABDD010000004">
    <property type="protein sequence ID" value="GAA3732967.1"/>
    <property type="molecule type" value="Genomic_DNA"/>
</dbReference>
<dbReference type="Proteomes" id="UP001500908">
    <property type="component" value="Unassembled WGS sequence"/>
</dbReference>
<organism evidence="3 4">
    <name type="scientific">Salinactinospora qingdaonensis</name>
    <dbReference type="NCBI Taxonomy" id="702744"/>
    <lineage>
        <taxon>Bacteria</taxon>
        <taxon>Bacillati</taxon>
        <taxon>Actinomycetota</taxon>
        <taxon>Actinomycetes</taxon>
        <taxon>Streptosporangiales</taxon>
        <taxon>Nocardiopsidaceae</taxon>
        <taxon>Salinactinospora</taxon>
    </lineage>
</organism>
<name>A0ABP7F9J7_9ACTN</name>
<sequence length="247" mass="25462">MHPPPDPHQPQQWPPPSPPGPPPPPGPGYPPGGPPGYPPPKEPPGPPAPKRNTGLVLLLVVLTLVVMLVAAVVGTWLLWRGSAPEPVTAPTSAESQRDTERSPPASSSPTSDAPPPSEPAEETGSYAGTIPAAVAGDWTGEMTQYGPQGEVVSSWTLTLHLPEGQQEASGTLDIGNGVCEWEMTVTEVTDGAVSYDYTTVSDPQGICVAAGLVTTKLDDSGELATNVKVSWGTEGMSTAQGTLARVS</sequence>
<gene>
    <name evidence="3" type="ORF">GCM10022402_11860</name>
</gene>
<feature type="transmembrane region" description="Helical" evidence="2">
    <location>
        <begin position="55"/>
        <end position="79"/>
    </location>
</feature>
<comment type="caution">
    <text evidence="3">The sequence shown here is derived from an EMBL/GenBank/DDBJ whole genome shotgun (WGS) entry which is preliminary data.</text>
</comment>
<keyword evidence="2" id="KW-0472">Membrane</keyword>
<feature type="compositionally biased region" description="Low complexity" evidence="1">
    <location>
        <begin position="102"/>
        <end position="111"/>
    </location>
</feature>
<keyword evidence="2" id="KW-1133">Transmembrane helix</keyword>
<reference evidence="4" key="1">
    <citation type="journal article" date="2019" name="Int. J. Syst. Evol. Microbiol.">
        <title>The Global Catalogue of Microorganisms (GCM) 10K type strain sequencing project: providing services to taxonomists for standard genome sequencing and annotation.</title>
        <authorList>
            <consortium name="The Broad Institute Genomics Platform"/>
            <consortium name="The Broad Institute Genome Sequencing Center for Infectious Disease"/>
            <person name="Wu L."/>
            <person name="Ma J."/>
        </authorList>
    </citation>
    <scope>NUCLEOTIDE SEQUENCE [LARGE SCALE GENOMIC DNA]</scope>
    <source>
        <strain evidence="4">JCM 17137</strain>
    </source>
</reference>
<evidence type="ECO:0000313" key="3">
    <source>
        <dbReference type="EMBL" id="GAA3732967.1"/>
    </source>
</evidence>
<proteinExistence type="predicted"/>
<keyword evidence="2" id="KW-0812">Transmembrane</keyword>
<evidence type="ECO:0000256" key="1">
    <source>
        <dbReference type="SAM" id="MobiDB-lite"/>
    </source>
</evidence>
<keyword evidence="4" id="KW-1185">Reference proteome</keyword>
<feature type="region of interest" description="Disordered" evidence="1">
    <location>
        <begin position="1"/>
        <end position="48"/>
    </location>
</feature>
<evidence type="ECO:0000256" key="2">
    <source>
        <dbReference type="SAM" id="Phobius"/>
    </source>
</evidence>
<feature type="region of interest" description="Disordered" evidence="1">
    <location>
        <begin position="82"/>
        <end position="126"/>
    </location>
</feature>
<evidence type="ECO:0000313" key="4">
    <source>
        <dbReference type="Proteomes" id="UP001500908"/>
    </source>
</evidence>